<feature type="transmembrane region" description="Helical" evidence="7">
    <location>
        <begin position="163"/>
        <end position="185"/>
    </location>
</feature>
<dbReference type="PROSITE" id="PS50928">
    <property type="entry name" value="ABC_TM1"/>
    <property type="match status" value="1"/>
</dbReference>
<feature type="domain" description="ABC transmembrane type-1" evidence="8">
    <location>
        <begin position="40"/>
        <end position="229"/>
    </location>
</feature>
<feature type="transmembrane region" description="Helical" evidence="7">
    <location>
        <begin position="108"/>
        <end position="125"/>
    </location>
</feature>
<dbReference type="InterPro" id="IPR000515">
    <property type="entry name" value="MetI-like"/>
</dbReference>
<evidence type="ECO:0000256" key="4">
    <source>
        <dbReference type="ARBA" id="ARBA00022692"/>
    </source>
</evidence>
<dbReference type="EMBL" id="DVFJ01000006">
    <property type="protein sequence ID" value="HIQ70925.1"/>
    <property type="molecule type" value="Genomic_DNA"/>
</dbReference>
<feature type="transmembrane region" description="Helical" evidence="7">
    <location>
        <begin position="47"/>
        <end position="68"/>
    </location>
</feature>
<feature type="transmembrane region" description="Helical" evidence="7">
    <location>
        <begin position="75"/>
        <end position="96"/>
    </location>
</feature>
<dbReference type="PANTHER" id="PTHR43744">
    <property type="entry name" value="ABC TRANSPORTER PERMEASE PROTEIN MG189-RELATED-RELATED"/>
    <property type="match status" value="1"/>
</dbReference>
<dbReference type="GO" id="GO:0005886">
    <property type="term" value="C:plasma membrane"/>
    <property type="evidence" value="ECO:0007669"/>
    <property type="project" value="UniProtKB-SubCell"/>
</dbReference>
<evidence type="ECO:0000256" key="5">
    <source>
        <dbReference type="ARBA" id="ARBA00022989"/>
    </source>
</evidence>
<dbReference type="Gene3D" id="1.10.3720.10">
    <property type="entry name" value="MetI-like"/>
    <property type="match status" value="1"/>
</dbReference>
<evidence type="ECO:0000259" key="8">
    <source>
        <dbReference type="PROSITE" id="PS50928"/>
    </source>
</evidence>
<keyword evidence="4 7" id="KW-0812">Transmembrane</keyword>
<gene>
    <name evidence="9" type="ORF">IAB73_01785</name>
</gene>
<feature type="transmembrane region" description="Helical" evidence="7">
    <location>
        <begin position="205"/>
        <end position="229"/>
    </location>
</feature>
<reference evidence="9" key="2">
    <citation type="journal article" date="2021" name="PeerJ">
        <title>Extensive microbial diversity within the chicken gut microbiome revealed by metagenomics and culture.</title>
        <authorList>
            <person name="Gilroy R."/>
            <person name="Ravi A."/>
            <person name="Getino M."/>
            <person name="Pursley I."/>
            <person name="Horton D.L."/>
            <person name="Alikhan N.F."/>
            <person name="Baker D."/>
            <person name="Gharbi K."/>
            <person name="Hall N."/>
            <person name="Watson M."/>
            <person name="Adriaenssens E.M."/>
            <person name="Foster-Nyarko E."/>
            <person name="Jarju S."/>
            <person name="Secka A."/>
            <person name="Antonio M."/>
            <person name="Oren A."/>
            <person name="Chaudhuri R.R."/>
            <person name="La Ragione R."/>
            <person name="Hildebrand F."/>
            <person name="Pallen M.J."/>
        </authorList>
    </citation>
    <scope>NUCLEOTIDE SEQUENCE</scope>
    <source>
        <strain evidence="9">ChiSxjej2B14-6234</strain>
    </source>
</reference>
<evidence type="ECO:0000313" key="9">
    <source>
        <dbReference type="EMBL" id="HIQ70925.1"/>
    </source>
</evidence>
<sequence length="242" mass="26810">MLVSATNSNQAIMEMRMFPGANLIENWKTLTAGYALGTAFLNSLRNATVTTVCALFISSLAGYGFVVYRDKYKNLVMSLLMLSMMVPAAATLIPMFRMFSRMGLNNTLLGVMLPSVSTAFLIFMFRQGTQSFPDAIIQAARIDGLGELRIFLQMYMPIMKPTYAAAATVTFMNAWNAYLWPLVILQSPDQITMPMLISNTMNVYVVDYGMVMLAVSICTIPTLVLFFALQRSFVEGILGSVK</sequence>
<evidence type="ECO:0000256" key="3">
    <source>
        <dbReference type="ARBA" id="ARBA00022475"/>
    </source>
</evidence>
<dbReference type="SUPFAM" id="SSF161098">
    <property type="entry name" value="MetI-like"/>
    <property type="match status" value="1"/>
</dbReference>
<evidence type="ECO:0000256" key="1">
    <source>
        <dbReference type="ARBA" id="ARBA00004651"/>
    </source>
</evidence>
<keyword evidence="6 7" id="KW-0472">Membrane</keyword>
<dbReference type="Proteomes" id="UP000886887">
    <property type="component" value="Unassembled WGS sequence"/>
</dbReference>
<dbReference type="Pfam" id="PF00528">
    <property type="entry name" value="BPD_transp_1"/>
    <property type="match status" value="1"/>
</dbReference>
<keyword evidence="5 7" id="KW-1133">Transmembrane helix</keyword>
<comment type="caution">
    <text evidence="9">The sequence shown here is derived from an EMBL/GenBank/DDBJ whole genome shotgun (WGS) entry which is preliminary data.</text>
</comment>
<keyword evidence="2 7" id="KW-0813">Transport</keyword>
<evidence type="ECO:0000256" key="2">
    <source>
        <dbReference type="ARBA" id="ARBA00022448"/>
    </source>
</evidence>
<dbReference type="InterPro" id="IPR035906">
    <property type="entry name" value="MetI-like_sf"/>
</dbReference>
<dbReference type="GO" id="GO:0055085">
    <property type="term" value="P:transmembrane transport"/>
    <property type="evidence" value="ECO:0007669"/>
    <property type="project" value="InterPro"/>
</dbReference>
<dbReference type="AlphaFoldDB" id="A0A9D1CPT7"/>
<reference evidence="9" key="1">
    <citation type="submission" date="2020-10" db="EMBL/GenBank/DDBJ databases">
        <authorList>
            <person name="Gilroy R."/>
        </authorList>
    </citation>
    <scope>NUCLEOTIDE SEQUENCE</scope>
    <source>
        <strain evidence="9">ChiSxjej2B14-6234</strain>
    </source>
</reference>
<proteinExistence type="inferred from homology"/>
<comment type="subcellular location">
    <subcellularLocation>
        <location evidence="1 7">Cell membrane</location>
        <topology evidence="1 7">Multi-pass membrane protein</topology>
    </subcellularLocation>
</comment>
<comment type="similarity">
    <text evidence="7">Belongs to the binding-protein-dependent transport system permease family.</text>
</comment>
<protein>
    <submittedName>
        <fullName evidence="9">Carbohydrate ABC transporter permease</fullName>
    </submittedName>
</protein>
<dbReference type="PANTHER" id="PTHR43744:SF2">
    <property type="entry name" value="ARABINOOLIGOSACCHARIDES TRANSPORT SYSTEM PERMEASE PROTEIN ARAQ"/>
    <property type="match status" value="1"/>
</dbReference>
<dbReference type="CDD" id="cd06261">
    <property type="entry name" value="TM_PBP2"/>
    <property type="match status" value="1"/>
</dbReference>
<evidence type="ECO:0000256" key="6">
    <source>
        <dbReference type="ARBA" id="ARBA00023136"/>
    </source>
</evidence>
<name>A0A9D1CPT7_9FIRM</name>
<accession>A0A9D1CPT7</accession>
<evidence type="ECO:0000256" key="7">
    <source>
        <dbReference type="RuleBase" id="RU363032"/>
    </source>
</evidence>
<evidence type="ECO:0000313" key="10">
    <source>
        <dbReference type="Proteomes" id="UP000886887"/>
    </source>
</evidence>
<organism evidence="9 10">
    <name type="scientific">Candidatus Onthenecus intestinigallinarum</name>
    <dbReference type="NCBI Taxonomy" id="2840875"/>
    <lineage>
        <taxon>Bacteria</taxon>
        <taxon>Bacillati</taxon>
        <taxon>Bacillota</taxon>
        <taxon>Clostridia</taxon>
        <taxon>Eubacteriales</taxon>
        <taxon>Candidatus Onthenecus</taxon>
    </lineage>
</organism>
<keyword evidence="3" id="KW-1003">Cell membrane</keyword>